<comment type="caution">
    <text evidence="1">The sequence shown here is derived from an EMBL/GenBank/DDBJ whole genome shotgun (WGS) entry which is preliminary data.</text>
</comment>
<gene>
    <name evidence="1" type="ORF">GWI33_014579</name>
</gene>
<organism evidence="1 2">
    <name type="scientific">Rhynchophorus ferrugineus</name>
    <name type="common">Red palm weevil</name>
    <name type="synonym">Curculio ferrugineus</name>
    <dbReference type="NCBI Taxonomy" id="354439"/>
    <lineage>
        <taxon>Eukaryota</taxon>
        <taxon>Metazoa</taxon>
        <taxon>Ecdysozoa</taxon>
        <taxon>Arthropoda</taxon>
        <taxon>Hexapoda</taxon>
        <taxon>Insecta</taxon>
        <taxon>Pterygota</taxon>
        <taxon>Neoptera</taxon>
        <taxon>Endopterygota</taxon>
        <taxon>Coleoptera</taxon>
        <taxon>Polyphaga</taxon>
        <taxon>Cucujiformia</taxon>
        <taxon>Curculionidae</taxon>
        <taxon>Dryophthorinae</taxon>
        <taxon>Rhynchophorus</taxon>
    </lineage>
</organism>
<name>A0A834MAI9_RHYFE</name>
<dbReference type="AlphaFoldDB" id="A0A834MAI9"/>
<protein>
    <submittedName>
        <fullName evidence="1">Uncharacterized protein</fullName>
    </submittedName>
</protein>
<keyword evidence="2" id="KW-1185">Reference proteome</keyword>
<accession>A0A834MAI9</accession>
<dbReference type="Proteomes" id="UP000625711">
    <property type="component" value="Unassembled WGS sequence"/>
</dbReference>
<dbReference type="EMBL" id="JAACXV010013731">
    <property type="protein sequence ID" value="KAF7272640.1"/>
    <property type="molecule type" value="Genomic_DNA"/>
</dbReference>
<reference evidence="1" key="1">
    <citation type="submission" date="2020-08" db="EMBL/GenBank/DDBJ databases">
        <title>Genome sequencing and assembly of the red palm weevil Rhynchophorus ferrugineus.</title>
        <authorList>
            <person name="Dias G.B."/>
            <person name="Bergman C.M."/>
            <person name="Manee M."/>
        </authorList>
    </citation>
    <scope>NUCLEOTIDE SEQUENCE</scope>
    <source>
        <strain evidence="1">AA-2017</strain>
        <tissue evidence="1">Whole larva</tissue>
    </source>
</reference>
<dbReference type="OrthoDB" id="5967882at2759"/>
<evidence type="ECO:0000313" key="2">
    <source>
        <dbReference type="Proteomes" id="UP000625711"/>
    </source>
</evidence>
<proteinExistence type="predicted"/>
<sequence length="93" mass="10572">MNQLVDWRSIEPFPVLTGRCSVVSDDDIISVTGGETWTWSRGSTDAFRDMVDDKLLKGKLKHSDDVNKYVQFELDEYYNQTGGRNLIGKSPLD</sequence>
<evidence type="ECO:0000313" key="1">
    <source>
        <dbReference type="EMBL" id="KAF7272640.1"/>
    </source>
</evidence>